<dbReference type="PROSITE" id="PS50886">
    <property type="entry name" value="TRBD"/>
    <property type="match status" value="1"/>
</dbReference>
<dbReference type="GO" id="GO:0009328">
    <property type="term" value="C:phenylalanine-tRNA ligase complex"/>
    <property type="evidence" value="ECO:0007669"/>
    <property type="project" value="TreeGrafter"/>
</dbReference>
<dbReference type="SUPFAM" id="SSF54991">
    <property type="entry name" value="Anticodon-binding domain of PheRS"/>
    <property type="match status" value="1"/>
</dbReference>
<dbReference type="InterPro" id="IPR009061">
    <property type="entry name" value="DNA-bd_dom_put_sf"/>
</dbReference>
<feature type="binding site" evidence="15">
    <location>
        <position position="470"/>
    </location>
    <ligand>
        <name>Mg(2+)</name>
        <dbReference type="ChEBI" id="CHEBI:18420"/>
        <note>shared with alpha subunit</note>
    </ligand>
</feature>
<dbReference type="CDD" id="cd02796">
    <property type="entry name" value="tRNA_bind_bactPheRS"/>
    <property type="match status" value="1"/>
</dbReference>
<evidence type="ECO:0000256" key="13">
    <source>
        <dbReference type="ARBA" id="ARBA00023146"/>
    </source>
</evidence>
<dbReference type="Gene3D" id="3.30.70.380">
    <property type="entry name" value="Ferrodoxin-fold anticodon-binding domain"/>
    <property type="match status" value="1"/>
</dbReference>
<feature type="domain" description="TRNA-binding" evidence="17">
    <location>
        <begin position="39"/>
        <end position="153"/>
    </location>
</feature>
<dbReference type="InterPro" id="IPR005146">
    <property type="entry name" value="B3/B4_tRNA-bd"/>
</dbReference>
<dbReference type="Pfam" id="PF03484">
    <property type="entry name" value="B5"/>
    <property type="match status" value="1"/>
</dbReference>
<evidence type="ECO:0000256" key="11">
    <source>
        <dbReference type="ARBA" id="ARBA00022884"/>
    </source>
</evidence>
<dbReference type="EC" id="6.1.1.20" evidence="15"/>
<dbReference type="InterPro" id="IPR012340">
    <property type="entry name" value="NA-bd_OB-fold"/>
</dbReference>
<dbReference type="FunFam" id="3.30.70.380:FF:000001">
    <property type="entry name" value="Phenylalanine--tRNA ligase beta subunit"/>
    <property type="match status" value="1"/>
</dbReference>
<dbReference type="SUPFAM" id="SSF46955">
    <property type="entry name" value="Putative DNA-binding domain"/>
    <property type="match status" value="1"/>
</dbReference>
<dbReference type="GO" id="GO:0006432">
    <property type="term" value="P:phenylalanyl-tRNA aminoacylation"/>
    <property type="evidence" value="ECO:0007669"/>
    <property type="project" value="UniProtKB-UniRule"/>
</dbReference>
<comment type="similarity">
    <text evidence="2 15">Belongs to the phenylalanyl-tRNA synthetase beta subunit family. Type 1 subfamily.</text>
</comment>
<keyword evidence="11 16" id="KW-0694">RNA-binding</keyword>
<dbReference type="RefSeq" id="WP_099580010.1">
    <property type="nucleotide sequence ID" value="NZ_MJBI02000001.1"/>
</dbReference>
<dbReference type="InterPro" id="IPR002547">
    <property type="entry name" value="tRNA-bd_dom"/>
</dbReference>
<sequence>MLVSKEWLSDYVKVDLPVEELAEKITRSGIEIEEIIDYKKDIKNLVVGYVESKEKHPDADKLNVCQVNVGEETLQIVCGAPNVDAGQHVIVCLPGGRLPGGIKIKKAKLRGVESNGMICSLGELGIASNLVPEKYSEGIYVFTSDVKPGQDALEALDLNDEVMELGLTPNRSDCMSMIGTAFETSALYEENLSFPISEINEVTEAASDYISIQIDDVQASPYYAARIVKNVKIGPSPEYIQSRLIKAGVRPINNVVDVSNYVMLEFGQPLHMFDYDQIGSKEILVRYAHDGEVMTTLDDQERKLLSSDIVITNGEKPVALAGVMGGDFSEVTDNTVNVLIESAMFAPLNIRKTAGRLNLRSESSSRFEKGVAAEFVEDALNRAAYLLQENAQGEVLSGIVSGGTLPELTTNVEITTEDINRLIGFEISNTEIKNIFERLGFESKVDGDAFSVIVPSRRGDITIKEDLVEEVARIYGYDALPATLPVTKTNKQVGLTDYQVKRRAVKSLLQGLGLNQAITYALVSKEKAQQFALKSAETVQLLMPMSADHAELRQSLIPHLVDVVVYNNARQMKNVAFYEVGNTFFKVEGSELPSEEEHVAGIITGEVTPSYHQGKKETVDFFHVKGIVEAISERLGIKFEYRRSEEELLHPGRSADIFVGDKKIGIIGQLHPSFESENDLNETYIFELDLKALLNDAQGQIIYNMIPKFPGTSRDIALEVERSLNTGELIKVIEATDSKLLQSAKVFDVYEGEHIASDKKSVAIRLEFLNPEQTLTDEDIKPIYDKVLENLTATGAKLRG</sequence>
<comment type="subunit">
    <text evidence="3 15">Tetramer of two alpha and two beta subunits.</text>
</comment>
<evidence type="ECO:0000313" key="21">
    <source>
        <dbReference type="Proteomes" id="UP000229523"/>
    </source>
</evidence>
<dbReference type="GO" id="GO:0004826">
    <property type="term" value="F:phenylalanine-tRNA ligase activity"/>
    <property type="evidence" value="ECO:0007669"/>
    <property type="project" value="UniProtKB-UniRule"/>
</dbReference>
<dbReference type="Proteomes" id="UP000229523">
    <property type="component" value="Unassembled WGS sequence"/>
</dbReference>
<dbReference type="InterPro" id="IPR005147">
    <property type="entry name" value="tRNA_synthase_B5-dom"/>
</dbReference>
<evidence type="ECO:0000259" key="19">
    <source>
        <dbReference type="PROSITE" id="PS51483"/>
    </source>
</evidence>
<keyword evidence="5 16" id="KW-0820">tRNA-binding</keyword>
<comment type="caution">
    <text evidence="20">The sequence shown here is derived from an EMBL/GenBank/DDBJ whole genome shotgun (WGS) entry which is preliminary data.</text>
</comment>
<dbReference type="SMART" id="SM00873">
    <property type="entry name" value="B3_4"/>
    <property type="match status" value="1"/>
</dbReference>
<comment type="subcellular location">
    <subcellularLocation>
        <location evidence="1 15">Cytoplasm</location>
    </subcellularLocation>
</comment>
<evidence type="ECO:0000256" key="8">
    <source>
        <dbReference type="ARBA" id="ARBA00022741"/>
    </source>
</evidence>
<dbReference type="Gene3D" id="2.40.50.140">
    <property type="entry name" value="Nucleic acid-binding proteins"/>
    <property type="match status" value="1"/>
</dbReference>
<dbReference type="SUPFAM" id="SSF55681">
    <property type="entry name" value="Class II aaRS and biotin synthetases"/>
    <property type="match status" value="1"/>
</dbReference>
<dbReference type="InterPro" id="IPR045060">
    <property type="entry name" value="Phe-tRNA-ligase_IIc_bsu"/>
</dbReference>
<evidence type="ECO:0000256" key="15">
    <source>
        <dbReference type="HAMAP-Rule" id="MF_00283"/>
    </source>
</evidence>
<reference evidence="20 21" key="1">
    <citation type="journal article" date="2018" name="Front. Microbiol.">
        <title>Description and Comparative Genomics of Macrococcus caseolyticus subsp. hominis subsp. nov., Macrococcus goetzii sp. nov., Macrococcus epidermidis sp. nov., and Macrococcus bohemicus sp. nov., Novel Macrococci From Human Clinical Material With Virulence Potential and Suspected Uptake of Foreign DNA by Natural Transformation.</title>
        <authorList>
            <person name="Maslanova I."/>
            <person name="Wertheimer Z."/>
            <person name="Sedlacek I."/>
            <person name="Svec P."/>
            <person name="Indrakova A."/>
            <person name="Kovarovic V."/>
            <person name="Schumann P."/>
            <person name="Sproer C."/>
            <person name="Kralova S."/>
            <person name="Sedo O."/>
            <person name="Kristofova L."/>
            <person name="Vrbovska V."/>
            <person name="Fuzik T."/>
            <person name="Petras P."/>
            <person name="Zdrahal Z."/>
            <person name="Ruzickova V."/>
            <person name="Doskar J."/>
            <person name="Pantucek R."/>
        </authorList>
    </citation>
    <scope>NUCLEOTIDE SEQUENCE [LARGE SCALE GENOMIC DNA]</scope>
    <source>
        <strain evidence="20 21">CCM 4927</strain>
    </source>
</reference>
<comment type="catalytic activity">
    <reaction evidence="14 15">
        <text>tRNA(Phe) + L-phenylalanine + ATP = L-phenylalanyl-tRNA(Phe) + AMP + diphosphate + H(+)</text>
        <dbReference type="Rhea" id="RHEA:19413"/>
        <dbReference type="Rhea" id="RHEA-COMP:9668"/>
        <dbReference type="Rhea" id="RHEA-COMP:9699"/>
        <dbReference type="ChEBI" id="CHEBI:15378"/>
        <dbReference type="ChEBI" id="CHEBI:30616"/>
        <dbReference type="ChEBI" id="CHEBI:33019"/>
        <dbReference type="ChEBI" id="CHEBI:58095"/>
        <dbReference type="ChEBI" id="CHEBI:78442"/>
        <dbReference type="ChEBI" id="CHEBI:78531"/>
        <dbReference type="ChEBI" id="CHEBI:456215"/>
        <dbReference type="EC" id="6.1.1.20"/>
    </reaction>
</comment>
<dbReference type="AlphaFoldDB" id="A0A2G5NP67"/>
<dbReference type="PROSITE" id="PS51483">
    <property type="entry name" value="B5"/>
    <property type="match status" value="1"/>
</dbReference>
<dbReference type="GO" id="GO:0000287">
    <property type="term" value="F:magnesium ion binding"/>
    <property type="evidence" value="ECO:0007669"/>
    <property type="project" value="UniProtKB-UniRule"/>
</dbReference>
<evidence type="ECO:0000259" key="17">
    <source>
        <dbReference type="PROSITE" id="PS50886"/>
    </source>
</evidence>
<dbReference type="Pfam" id="PF01588">
    <property type="entry name" value="tRNA_bind"/>
    <property type="match status" value="1"/>
</dbReference>
<dbReference type="GO" id="GO:0005524">
    <property type="term" value="F:ATP binding"/>
    <property type="evidence" value="ECO:0007669"/>
    <property type="project" value="UniProtKB-UniRule"/>
</dbReference>
<dbReference type="FunFam" id="3.50.40.10:FF:000001">
    <property type="entry name" value="Phenylalanine--tRNA ligase beta subunit"/>
    <property type="match status" value="1"/>
</dbReference>
<evidence type="ECO:0000256" key="3">
    <source>
        <dbReference type="ARBA" id="ARBA00011209"/>
    </source>
</evidence>
<evidence type="ECO:0000256" key="16">
    <source>
        <dbReference type="PROSITE-ProRule" id="PRU00209"/>
    </source>
</evidence>
<dbReference type="SUPFAM" id="SSF56037">
    <property type="entry name" value="PheT/TilS domain"/>
    <property type="match status" value="1"/>
</dbReference>
<dbReference type="InterPro" id="IPR033714">
    <property type="entry name" value="tRNA_bind_bactPheRS"/>
</dbReference>
<evidence type="ECO:0000256" key="2">
    <source>
        <dbReference type="ARBA" id="ARBA00008653"/>
    </source>
</evidence>
<dbReference type="Pfam" id="PF03147">
    <property type="entry name" value="FDX-ACB"/>
    <property type="match status" value="1"/>
</dbReference>
<dbReference type="GO" id="GO:0140096">
    <property type="term" value="F:catalytic activity, acting on a protein"/>
    <property type="evidence" value="ECO:0007669"/>
    <property type="project" value="UniProtKB-ARBA"/>
</dbReference>
<dbReference type="EMBL" id="MJBI02000001">
    <property type="protein sequence ID" value="RAI82282.1"/>
    <property type="molecule type" value="Genomic_DNA"/>
</dbReference>
<keyword evidence="6 15" id="KW-0436">Ligase</keyword>
<comment type="cofactor">
    <cofactor evidence="15">
        <name>Mg(2+)</name>
        <dbReference type="ChEBI" id="CHEBI:18420"/>
    </cofactor>
    <text evidence="15">Binds 2 magnesium ions per tetramer.</text>
</comment>
<evidence type="ECO:0000256" key="4">
    <source>
        <dbReference type="ARBA" id="ARBA00022490"/>
    </source>
</evidence>
<dbReference type="InterPro" id="IPR005121">
    <property type="entry name" value="Fdx_antiC-bd"/>
</dbReference>
<evidence type="ECO:0000256" key="6">
    <source>
        <dbReference type="ARBA" id="ARBA00022598"/>
    </source>
</evidence>
<dbReference type="FunFam" id="3.30.930.10:FF:000022">
    <property type="entry name" value="Phenylalanine--tRNA ligase beta subunit"/>
    <property type="match status" value="1"/>
</dbReference>
<evidence type="ECO:0000256" key="14">
    <source>
        <dbReference type="ARBA" id="ARBA00049255"/>
    </source>
</evidence>
<dbReference type="FunFam" id="3.30.56.10:FF:000002">
    <property type="entry name" value="Phenylalanine--tRNA ligase beta subunit"/>
    <property type="match status" value="1"/>
</dbReference>
<dbReference type="Pfam" id="PF17759">
    <property type="entry name" value="tRNA_synthFbeta"/>
    <property type="match status" value="1"/>
</dbReference>
<protein>
    <recommendedName>
        <fullName evidence="15">Phenylalanine--tRNA ligase beta subunit</fullName>
        <ecNumber evidence="15">6.1.1.20</ecNumber>
    </recommendedName>
    <alternativeName>
        <fullName evidence="15">Phenylalanyl-tRNA synthetase beta subunit</fullName>
        <shortName evidence="15">PheRS</shortName>
    </alternativeName>
</protein>
<proteinExistence type="inferred from homology"/>
<keyword evidence="7 15" id="KW-0479">Metal-binding</keyword>
<feature type="binding site" evidence="15">
    <location>
        <position position="469"/>
    </location>
    <ligand>
        <name>Mg(2+)</name>
        <dbReference type="ChEBI" id="CHEBI:18420"/>
        <note>shared with alpha subunit</note>
    </ligand>
</feature>
<dbReference type="Gene3D" id="3.30.930.10">
    <property type="entry name" value="Bira Bifunctional Protein, Domain 2"/>
    <property type="match status" value="1"/>
</dbReference>
<dbReference type="NCBIfam" id="TIGR00472">
    <property type="entry name" value="pheT_bact"/>
    <property type="match status" value="1"/>
</dbReference>
<dbReference type="PANTHER" id="PTHR10947:SF0">
    <property type="entry name" value="PHENYLALANINE--TRNA LIGASE BETA SUBUNIT"/>
    <property type="match status" value="1"/>
</dbReference>
<dbReference type="Gene3D" id="3.30.56.10">
    <property type="match status" value="2"/>
</dbReference>
<dbReference type="HAMAP" id="MF_00283">
    <property type="entry name" value="Phe_tRNA_synth_beta1"/>
    <property type="match status" value="1"/>
</dbReference>
<keyword evidence="9 15" id="KW-0067">ATP-binding</keyword>
<gene>
    <name evidence="15" type="primary">pheT</name>
    <name evidence="20" type="ORF">BFS35_000950</name>
</gene>
<dbReference type="SMART" id="SM00896">
    <property type="entry name" value="FDX-ACB"/>
    <property type="match status" value="1"/>
</dbReference>
<evidence type="ECO:0000256" key="10">
    <source>
        <dbReference type="ARBA" id="ARBA00022842"/>
    </source>
</evidence>
<dbReference type="NCBIfam" id="NF045760">
    <property type="entry name" value="YtpR"/>
    <property type="match status" value="1"/>
</dbReference>
<dbReference type="InterPro" id="IPR036690">
    <property type="entry name" value="Fdx_antiC-bd_sf"/>
</dbReference>
<evidence type="ECO:0000256" key="9">
    <source>
        <dbReference type="ARBA" id="ARBA00022840"/>
    </source>
</evidence>
<feature type="domain" description="FDX-ACB" evidence="18">
    <location>
        <begin position="707"/>
        <end position="799"/>
    </location>
</feature>
<feature type="binding site" evidence="15">
    <location>
        <position position="466"/>
    </location>
    <ligand>
        <name>Mg(2+)</name>
        <dbReference type="ChEBI" id="CHEBI:18420"/>
        <note>shared with alpha subunit</note>
    </ligand>
</feature>
<dbReference type="InterPro" id="IPR045864">
    <property type="entry name" value="aa-tRNA-synth_II/BPL/LPL"/>
</dbReference>
<dbReference type="PANTHER" id="PTHR10947">
    <property type="entry name" value="PHENYLALANYL-TRNA SYNTHETASE BETA CHAIN AND LEUCINE-RICH REPEAT-CONTAINING PROTEIN 47"/>
    <property type="match status" value="1"/>
</dbReference>
<evidence type="ECO:0000256" key="1">
    <source>
        <dbReference type="ARBA" id="ARBA00004496"/>
    </source>
</evidence>
<dbReference type="GO" id="GO:0016740">
    <property type="term" value="F:transferase activity"/>
    <property type="evidence" value="ECO:0007669"/>
    <property type="project" value="UniProtKB-ARBA"/>
</dbReference>
<keyword evidence="13 15" id="KW-0030">Aminoacyl-tRNA synthetase</keyword>
<evidence type="ECO:0000256" key="7">
    <source>
        <dbReference type="ARBA" id="ARBA00022723"/>
    </source>
</evidence>
<feature type="domain" description="B5" evidence="19">
    <location>
        <begin position="407"/>
        <end position="482"/>
    </location>
</feature>
<dbReference type="SUPFAM" id="SSF50249">
    <property type="entry name" value="Nucleic acid-binding proteins"/>
    <property type="match status" value="1"/>
</dbReference>
<accession>A0A2G5NP67</accession>
<keyword evidence="21" id="KW-1185">Reference proteome</keyword>
<keyword evidence="10 15" id="KW-0460">Magnesium</keyword>
<evidence type="ECO:0000313" key="20">
    <source>
        <dbReference type="EMBL" id="RAI82282.1"/>
    </source>
</evidence>
<dbReference type="PROSITE" id="PS51447">
    <property type="entry name" value="FDX_ACB"/>
    <property type="match status" value="1"/>
</dbReference>
<feature type="binding site" evidence="15">
    <location>
        <position position="460"/>
    </location>
    <ligand>
        <name>Mg(2+)</name>
        <dbReference type="ChEBI" id="CHEBI:18420"/>
        <note>shared with alpha subunit</note>
    </ligand>
</feature>
<evidence type="ECO:0000256" key="12">
    <source>
        <dbReference type="ARBA" id="ARBA00022917"/>
    </source>
</evidence>
<dbReference type="SMART" id="SM00874">
    <property type="entry name" value="B5"/>
    <property type="match status" value="1"/>
</dbReference>
<keyword evidence="8 15" id="KW-0547">Nucleotide-binding</keyword>
<dbReference type="CDD" id="cd00769">
    <property type="entry name" value="PheRS_beta_core"/>
    <property type="match status" value="1"/>
</dbReference>
<organism evidence="20 21">
    <name type="scientific">Macrococcoides goetzii</name>
    <dbReference type="NCBI Taxonomy" id="1891097"/>
    <lineage>
        <taxon>Bacteria</taxon>
        <taxon>Bacillati</taxon>
        <taxon>Bacillota</taxon>
        <taxon>Bacilli</taxon>
        <taxon>Bacillales</taxon>
        <taxon>Staphylococcaceae</taxon>
        <taxon>Macrococcoides</taxon>
    </lineage>
</organism>
<dbReference type="InterPro" id="IPR020825">
    <property type="entry name" value="Phe-tRNA_synthase-like_B3/B4"/>
</dbReference>
<name>A0A2G5NP67_9STAP</name>
<dbReference type="InterPro" id="IPR041616">
    <property type="entry name" value="PheRS_beta_core"/>
</dbReference>
<keyword evidence="4 15" id="KW-0963">Cytoplasm</keyword>
<dbReference type="GO" id="GO:0000049">
    <property type="term" value="F:tRNA binding"/>
    <property type="evidence" value="ECO:0007669"/>
    <property type="project" value="UniProtKB-UniRule"/>
</dbReference>
<dbReference type="Gene3D" id="3.50.40.10">
    <property type="entry name" value="Phenylalanyl-trna Synthetase, Chain B, domain 3"/>
    <property type="match status" value="1"/>
</dbReference>
<keyword evidence="12 15" id="KW-0648">Protein biosynthesis</keyword>
<dbReference type="Pfam" id="PF03483">
    <property type="entry name" value="B3_4"/>
    <property type="match status" value="1"/>
</dbReference>
<evidence type="ECO:0000256" key="5">
    <source>
        <dbReference type="ARBA" id="ARBA00022555"/>
    </source>
</evidence>
<evidence type="ECO:0000259" key="18">
    <source>
        <dbReference type="PROSITE" id="PS51447"/>
    </source>
</evidence>
<dbReference type="InterPro" id="IPR004532">
    <property type="entry name" value="Phe-tRNA-ligase_IIc_bsu_bact"/>
</dbReference>
<dbReference type="FunFam" id="2.40.50.140:FF:000045">
    <property type="entry name" value="Phenylalanine--tRNA ligase beta subunit"/>
    <property type="match status" value="1"/>
</dbReference>